<feature type="compositionally biased region" description="Polar residues" evidence="3">
    <location>
        <begin position="311"/>
        <end position="320"/>
    </location>
</feature>
<feature type="compositionally biased region" description="Low complexity" evidence="3">
    <location>
        <begin position="483"/>
        <end position="503"/>
    </location>
</feature>
<comment type="caution">
    <text evidence="5">The sequence shown here is derived from an EMBL/GenBank/DDBJ whole genome shotgun (WGS) entry which is preliminary data.</text>
</comment>
<keyword evidence="1 2" id="KW-0728">SH3 domain</keyword>
<name>A0A2N5VF38_9BASI</name>
<feature type="compositionally biased region" description="Low complexity" evidence="3">
    <location>
        <begin position="990"/>
        <end position="1007"/>
    </location>
</feature>
<evidence type="ECO:0000313" key="5">
    <source>
        <dbReference type="EMBL" id="PLW48613.1"/>
    </source>
</evidence>
<gene>
    <name evidence="5" type="ORF">PCASD_03410</name>
</gene>
<feature type="compositionally biased region" description="Polar residues" evidence="3">
    <location>
        <begin position="356"/>
        <end position="366"/>
    </location>
</feature>
<feature type="compositionally biased region" description="Polar residues" evidence="3">
    <location>
        <begin position="1201"/>
        <end position="1212"/>
    </location>
</feature>
<dbReference type="Pfam" id="PF25459">
    <property type="entry name" value="AIM3_BBC1_C"/>
    <property type="match status" value="1"/>
</dbReference>
<feature type="compositionally biased region" description="Basic and acidic residues" evidence="3">
    <location>
        <begin position="402"/>
        <end position="414"/>
    </location>
</feature>
<feature type="compositionally biased region" description="Basic and acidic residues" evidence="3">
    <location>
        <begin position="760"/>
        <end position="771"/>
    </location>
</feature>
<feature type="compositionally biased region" description="Basic and acidic residues" evidence="3">
    <location>
        <begin position="940"/>
        <end position="953"/>
    </location>
</feature>
<dbReference type="PROSITE" id="PS50002">
    <property type="entry name" value="SH3"/>
    <property type="match status" value="1"/>
</dbReference>
<feature type="region of interest" description="Disordered" evidence="3">
    <location>
        <begin position="148"/>
        <end position="1282"/>
    </location>
</feature>
<feature type="compositionally biased region" description="Low complexity" evidence="3">
    <location>
        <begin position="807"/>
        <end position="817"/>
    </location>
</feature>
<dbReference type="InterPro" id="IPR001452">
    <property type="entry name" value="SH3_domain"/>
</dbReference>
<dbReference type="Proteomes" id="UP000235392">
    <property type="component" value="Unassembled WGS sequence"/>
</dbReference>
<dbReference type="InterPro" id="IPR036028">
    <property type="entry name" value="SH3-like_dom_sf"/>
</dbReference>
<dbReference type="EMBL" id="PGCI01000022">
    <property type="protein sequence ID" value="PLW48613.1"/>
    <property type="molecule type" value="Genomic_DNA"/>
</dbReference>
<feature type="compositionally biased region" description="Basic and acidic residues" evidence="3">
    <location>
        <begin position="553"/>
        <end position="562"/>
    </location>
</feature>
<feature type="compositionally biased region" description="Basic and acidic residues" evidence="3">
    <location>
        <begin position="727"/>
        <end position="744"/>
    </location>
</feature>
<evidence type="ECO:0000256" key="3">
    <source>
        <dbReference type="SAM" id="MobiDB-lite"/>
    </source>
</evidence>
<feature type="compositionally biased region" description="Basic and acidic residues" evidence="3">
    <location>
        <begin position="779"/>
        <end position="792"/>
    </location>
</feature>
<reference evidence="5 6" key="1">
    <citation type="submission" date="2017-11" db="EMBL/GenBank/DDBJ databases">
        <title>De novo assembly and phasing of dikaryotic genomes from two isolates of Puccinia coronata f. sp. avenae, the causal agent of oat crown rust.</title>
        <authorList>
            <person name="Miller M.E."/>
            <person name="Zhang Y."/>
            <person name="Omidvar V."/>
            <person name="Sperschneider J."/>
            <person name="Schwessinger B."/>
            <person name="Raley C."/>
            <person name="Palmer J.M."/>
            <person name="Garnica D."/>
            <person name="Upadhyaya N."/>
            <person name="Rathjen J."/>
            <person name="Taylor J.M."/>
            <person name="Park R.F."/>
            <person name="Dodds P.N."/>
            <person name="Hirsch C.D."/>
            <person name="Kianian S.F."/>
            <person name="Figueroa M."/>
        </authorList>
    </citation>
    <scope>NUCLEOTIDE SEQUENCE [LARGE SCALE GENOMIC DNA]</scope>
    <source>
        <strain evidence="5">12SD80</strain>
    </source>
</reference>
<evidence type="ECO:0000259" key="4">
    <source>
        <dbReference type="PROSITE" id="PS50002"/>
    </source>
</evidence>
<feature type="compositionally biased region" description="Polar residues" evidence="3">
    <location>
        <begin position="819"/>
        <end position="829"/>
    </location>
</feature>
<feature type="compositionally biased region" description="Basic and acidic residues" evidence="3">
    <location>
        <begin position="696"/>
        <end position="720"/>
    </location>
</feature>
<feature type="compositionally biased region" description="Polar residues" evidence="3">
    <location>
        <begin position="156"/>
        <end position="177"/>
    </location>
</feature>
<dbReference type="SUPFAM" id="SSF50044">
    <property type="entry name" value="SH3-domain"/>
    <property type="match status" value="1"/>
</dbReference>
<feature type="compositionally biased region" description="Basic and acidic residues" evidence="3">
    <location>
        <begin position="434"/>
        <end position="445"/>
    </location>
</feature>
<feature type="domain" description="SH3" evidence="4">
    <location>
        <begin position="42"/>
        <end position="103"/>
    </location>
</feature>
<dbReference type="InterPro" id="IPR057402">
    <property type="entry name" value="AIM3_BBC1_C"/>
</dbReference>
<feature type="compositionally biased region" description="Pro residues" evidence="3">
    <location>
        <begin position="282"/>
        <end position="306"/>
    </location>
</feature>
<feature type="compositionally biased region" description="Polar residues" evidence="3">
    <location>
        <begin position="1158"/>
        <end position="1169"/>
    </location>
</feature>
<feature type="compositionally biased region" description="Basic and acidic residues" evidence="3">
    <location>
        <begin position="588"/>
        <end position="608"/>
    </location>
</feature>
<evidence type="ECO:0000256" key="1">
    <source>
        <dbReference type="ARBA" id="ARBA00022443"/>
    </source>
</evidence>
<feature type="compositionally biased region" description="Basic and acidic residues" evidence="3">
    <location>
        <begin position="636"/>
        <end position="649"/>
    </location>
</feature>
<feature type="compositionally biased region" description="Pro residues" evidence="3">
    <location>
        <begin position="1076"/>
        <end position="1088"/>
    </location>
</feature>
<feature type="compositionally biased region" description="Basic and acidic residues" evidence="3">
    <location>
        <begin position="526"/>
        <end position="545"/>
    </location>
</feature>
<feature type="compositionally biased region" description="Low complexity" evidence="3">
    <location>
        <begin position="912"/>
        <end position="922"/>
    </location>
</feature>
<organism evidence="5 6">
    <name type="scientific">Puccinia coronata f. sp. avenae</name>
    <dbReference type="NCBI Taxonomy" id="200324"/>
    <lineage>
        <taxon>Eukaryota</taxon>
        <taxon>Fungi</taxon>
        <taxon>Dikarya</taxon>
        <taxon>Basidiomycota</taxon>
        <taxon>Pucciniomycotina</taxon>
        <taxon>Pucciniomycetes</taxon>
        <taxon>Pucciniales</taxon>
        <taxon>Pucciniaceae</taxon>
        <taxon>Puccinia</taxon>
    </lineage>
</organism>
<feature type="compositionally biased region" description="Pro residues" evidence="3">
    <location>
        <begin position="1054"/>
        <end position="1067"/>
    </location>
</feature>
<evidence type="ECO:0000256" key="2">
    <source>
        <dbReference type="PROSITE-ProRule" id="PRU00192"/>
    </source>
</evidence>
<sequence length="1543" mass="165891">MDGWIDELLHSLLFCRCKAVNRKQTSSPSKNHTSESNHMSLHFPYKAKALMRFKAQDGQFILGNNQIVTVTGTTDEDGDWLDVMDQEGGSGSVPAGFLVEIEPDADQETQHQQLPIPPAAASIPQAESLDPIKQSNEPVEPIKTLNKHQPAPISAPIQNPPSSDASIQKPNSTSPPNIATPPPASKASNPSASIEPPSAGKTSNPPASIEPPSAGKTSNPPASIEPPSAGKTSNPPASIEPPPTSVQSSTTLSKTPPPPAAKPNALRDRIAMFNKPTAGSSSPPPNIRPKPPIARKPMNIPPPAPPIEAAQNTQTSTLTSHQDEGARSTEQSGMSAADAEESVKAGGSLKDRIRLLQQQQQAVASESPSPTPPKPKREWKRPQPAPTDDLHPILPTQEIPGVDEKLADPDKEAASHSTEVDNATGEATEEDDEVARRQRIAERMAKLGGAKMGFGLPGLMPKPSLPRQSSDGLKPAPEEPPVEESSASALPPERIVMPAIPRRAAPPRRKAPAPSKSPSALETPLVEDHLKSTATADEDRARHLQGDSQPQEQHVEESRPVDDLSAPITETHDNVPLSSDITHPGLPHPERQDVSVQSHEDLASDHLPGRPAQNFEYAPISSEKDLGENDNVPENLQHHGNDESDEFAHVSRQGTSSSIESPIPPQLPHETDRSDGGLAHQQALQHEPLTHPTSDQVRRSLEENRHTSDLPSSVRHDGRHASPNHPPESKSLFEPDESLHDSIRKPVSSAGPPSPAIIDAVKEDMPLEHSRSRAPLTDKASEGRAPSHEINYKADPGMAIYEPDPLPISSDPLSFPSATPASESPVVNKSTHDMDGDYEVDDDAPAPRPLDKPTETQLSAEPLPIQAAAVETPEANTTSGAIDKRVAVGLPTNDEDEEVARRRRIADRLAKMGGRSMMGGSSPHRPLPEPPVAQDIPAPQEEKSEITETHENQPEMPTEDNQSEGLPADNQAEDDDDAARRRRIAERMAKMGGRSMMGGMMPMFSPQQGGGSAANVSKNALPMNKAPSPAQPTRALPPAVHPVKSGSTDSYSAPSPPQRADPMPFIPDPLDRPHESPPPIPPNRPSIPSPAVHPSKSSSTDSYSAPSPPQRVAPIPTILDYTEKSHESPPIPPNRPEGTYPVHSPATGSPHRPRVPNAYSSPKRTSPFSRSADDQLPSSAETHPDTLHYGPPENAEFLSRTPPTRSVPTLPTASPFALGISDESAGPPEFTLRRHGESGYEPEPAFESPRVNEAAADDLESEETMEAFSSAPAQHHQQQQQHNMINSFKARDLDIASERWWRSRPVAPPSSVTSLDDVLIRLQGTSSLNKGVTISQYELIVIRDDYSKTVVNVKFGDNPEDESATELTQSHFPPPEPHDVSTLQALSHSLGPQIVSRAKAKEDEKGFKGVEGPSFVKTIIQSLGNALEPVGSTFGQVIYHCDVIHDAKGSQPEIHIKDDIRPGDIVASYGAAFKGKGIGHNSMTLGSLNTPHAGVVSENDIKKNKFKAFGVFNGKVELLSYRLDELKSGSIVVYRVLDKTFVD</sequence>
<proteinExistence type="predicted"/>
<feature type="compositionally biased region" description="Low complexity" evidence="3">
    <location>
        <begin position="1094"/>
        <end position="1105"/>
    </location>
</feature>
<accession>A0A2N5VF38</accession>
<feature type="compositionally biased region" description="Acidic residues" evidence="3">
    <location>
        <begin position="1255"/>
        <end position="1265"/>
    </location>
</feature>
<protein>
    <recommendedName>
        <fullName evidence="4">SH3 domain-containing protein</fullName>
    </recommendedName>
</protein>
<evidence type="ECO:0000313" key="6">
    <source>
        <dbReference type="Proteomes" id="UP000235392"/>
    </source>
</evidence>